<dbReference type="EMBL" id="FZOR01000003">
    <property type="protein sequence ID" value="SNS36043.1"/>
    <property type="molecule type" value="Genomic_DNA"/>
</dbReference>
<reference evidence="2 3" key="1">
    <citation type="submission" date="2017-06" db="EMBL/GenBank/DDBJ databases">
        <authorList>
            <person name="Kim H.J."/>
            <person name="Triplett B.A."/>
        </authorList>
    </citation>
    <scope>NUCLEOTIDE SEQUENCE [LARGE SCALE GENOMIC DNA]</scope>
    <source>
        <strain evidence="2 3">DSM 44715</strain>
    </source>
</reference>
<evidence type="ECO:0000256" key="1">
    <source>
        <dbReference type="SAM" id="Phobius"/>
    </source>
</evidence>
<name>A0A239DWE9_9ACTN</name>
<keyword evidence="1" id="KW-0472">Membrane</keyword>
<protein>
    <submittedName>
        <fullName evidence="2">Uncharacterized protein</fullName>
    </submittedName>
</protein>
<dbReference type="RefSeq" id="WP_089324692.1">
    <property type="nucleotide sequence ID" value="NZ_FZOR01000003.1"/>
</dbReference>
<gene>
    <name evidence="2" type="ORF">SAMN05443665_100368</name>
</gene>
<accession>A0A239DWE9</accession>
<proteinExistence type="predicted"/>
<keyword evidence="3" id="KW-1185">Reference proteome</keyword>
<keyword evidence="1" id="KW-1133">Transmembrane helix</keyword>
<feature type="transmembrane region" description="Helical" evidence="1">
    <location>
        <begin position="6"/>
        <end position="30"/>
    </location>
</feature>
<evidence type="ECO:0000313" key="3">
    <source>
        <dbReference type="Proteomes" id="UP000198318"/>
    </source>
</evidence>
<organism evidence="2 3">
    <name type="scientific">Actinomadura meyerae</name>
    <dbReference type="NCBI Taxonomy" id="240840"/>
    <lineage>
        <taxon>Bacteria</taxon>
        <taxon>Bacillati</taxon>
        <taxon>Actinomycetota</taxon>
        <taxon>Actinomycetes</taxon>
        <taxon>Streptosporangiales</taxon>
        <taxon>Thermomonosporaceae</taxon>
        <taxon>Actinomadura</taxon>
    </lineage>
</organism>
<dbReference type="Proteomes" id="UP000198318">
    <property type="component" value="Unassembled WGS sequence"/>
</dbReference>
<keyword evidence="1" id="KW-0812">Transmembrane</keyword>
<dbReference type="AlphaFoldDB" id="A0A239DWE9"/>
<sequence length="74" mass="8002">MILVLAAIIAVFLAGSTCGIFAMLVIGIHAEERRVMRSRSHPSRPDSSRAGAVSRRLLTTRTCDEAPTRVPVGR</sequence>
<evidence type="ECO:0000313" key="2">
    <source>
        <dbReference type="EMBL" id="SNS36043.1"/>
    </source>
</evidence>